<keyword evidence="2" id="KW-1185">Reference proteome</keyword>
<evidence type="ECO:0000313" key="2">
    <source>
        <dbReference type="Proteomes" id="UP000011750"/>
    </source>
</evidence>
<reference evidence="2" key="1">
    <citation type="journal article" date="2011" name="Nat. Genet.">
        <title>The genome of the mesopolyploid crop species Brassica rapa.</title>
        <authorList>
            <consortium name="Brassica rapa Genome Sequencing Project Consortium"/>
            <person name="Wang X."/>
            <person name="Wang H."/>
            <person name="Wang J."/>
            <person name="Sun R."/>
            <person name="Wu J."/>
            <person name="Liu S."/>
            <person name="Bai Y."/>
            <person name="Mun J.H."/>
            <person name="Bancroft I."/>
            <person name="Cheng F."/>
            <person name="Huang S."/>
            <person name="Li X."/>
            <person name="Hua W."/>
            <person name="Wang J."/>
            <person name="Wang X."/>
            <person name="Freeling M."/>
            <person name="Pires J.C."/>
            <person name="Paterson A.H."/>
            <person name="Chalhoub B."/>
            <person name="Wang B."/>
            <person name="Hayward A."/>
            <person name="Sharpe A.G."/>
            <person name="Park B.S."/>
            <person name="Weisshaar B."/>
            <person name="Liu B."/>
            <person name="Li B."/>
            <person name="Liu B."/>
            <person name="Tong C."/>
            <person name="Song C."/>
            <person name="Duran C."/>
            <person name="Peng C."/>
            <person name="Geng C."/>
            <person name="Koh C."/>
            <person name="Lin C."/>
            <person name="Edwards D."/>
            <person name="Mu D."/>
            <person name="Shen D."/>
            <person name="Soumpourou E."/>
            <person name="Li F."/>
            <person name="Fraser F."/>
            <person name="Conant G."/>
            <person name="Lassalle G."/>
            <person name="King G.J."/>
            <person name="Bonnema G."/>
            <person name="Tang H."/>
            <person name="Wang H."/>
            <person name="Belcram H."/>
            <person name="Zhou H."/>
            <person name="Hirakawa H."/>
            <person name="Abe H."/>
            <person name="Guo H."/>
            <person name="Wang H."/>
            <person name="Jin H."/>
            <person name="Parkin I.A."/>
            <person name="Batley J."/>
            <person name="Kim J.S."/>
            <person name="Just J."/>
            <person name="Li J."/>
            <person name="Xu J."/>
            <person name="Deng J."/>
            <person name="Kim J.A."/>
            <person name="Li J."/>
            <person name="Yu J."/>
            <person name="Meng J."/>
            <person name="Wang J."/>
            <person name="Min J."/>
            <person name="Poulain J."/>
            <person name="Wang J."/>
            <person name="Hatakeyama K."/>
            <person name="Wu K."/>
            <person name="Wang L."/>
            <person name="Fang L."/>
            <person name="Trick M."/>
            <person name="Links M.G."/>
            <person name="Zhao M."/>
            <person name="Jin M."/>
            <person name="Ramchiary N."/>
            <person name="Drou N."/>
            <person name="Berkman P.J."/>
            <person name="Cai Q."/>
            <person name="Huang Q."/>
            <person name="Li R."/>
            <person name="Tabata S."/>
            <person name="Cheng S."/>
            <person name="Zhang S."/>
            <person name="Zhang S."/>
            <person name="Huang S."/>
            <person name="Sato S."/>
            <person name="Sun S."/>
            <person name="Kwon S.J."/>
            <person name="Choi S.R."/>
            <person name="Lee T.H."/>
            <person name="Fan W."/>
            <person name="Zhao X."/>
            <person name="Tan X."/>
            <person name="Xu X."/>
            <person name="Wang Y."/>
            <person name="Qiu Y."/>
            <person name="Yin Y."/>
            <person name="Li Y."/>
            <person name="Du Y."/>
            <person name="Liao Y."/>
            <person name="Lim Y."/>
            <person name="Narusaka Y."/>
            <person name="Wang Y."/>
            <person name="Wang Z."/>
            <person name="Li Z."/>
            <person name="Wang Z."/>
            <person name="Xiong Z."/>
            <person name="Zhang Z."/>
        </authorList>
    </citation>
    <scope>NUCLEOTIDE SEQUENCE [LARGE SCALE GENOMIC DNA]</scope>
    <source>
        <strain evidence="2">cv. Chiifu-401-42</strain>
    </source>
</reference>
<protein>
    <submittedName>
        <fullName evidence="1">Uncharacterized protein</fullName>
    </submittedName>
</protein>
<dbReference type="InParanoid" id="M4FCU7"/>
<proteinExistence type="predicted"/>
<reference evidence="1" key="3">
    <citation type="submission" date="2023-03" db="UniProtKB">
        <authorList>
            <consortium name="EnsemblPlants"/>
        </authorList>
    </citation>
    <scope>IDENTIFICATION</scope>
    <source>
        <strain evidence="1">cv. Chiifu-401-42</strain>
    </source>
</reference>
<dbReference type="Proteomes" id="UP000011750">
    <property type="component" value="Unassembled WGS sequence"/>
</dbReference>
<reference evidence="2" key="2">
    <citation type="journal article" date="2018" name="Hortic Res">
        <title>Improved Brassica rapa reference genome by single-molecule sequencing and chromosome conformation capture technologies.</title>
        <authorList>
            <person name="Zhang L."/>
            <person name="Cai X."/>
            <person name="Wu J."/>
            <person name="Liu M."/>
            <person name="Grob S."/>
            <person name="Cheng F."/>
            <person name="Liang J."/>
            <person name="Cai C."/>
            <person name="Liu Z."/>
            <person name="Liu B."/>
            <person name="Wang F."/>
            <person name="Li S."/>
            <person name="Liu F."/>
            <person name="Li X."/>
            <person name="Cheng L."/>
            <person name="Yang W."/>
            <person name="Li M.H."/>
            <person name="Grossniklaus U."/>
            <person name="Zheng H."/>
            <person name="Wang X."/>
        </authorList>
    </citation>
    <scope>NUCLEOTIDE SEQUENCE [LARGE SCALE GENOMIC DNA]</scope>
    <source>
        <strain evidence="2">cv. Chiifu-401-42</strain>
    </source>
</reference>
<sequence>MNSQPDSYTRAEIDHLVEEIYRTLKSAEQRLDRRCDQIYFPMDLNISSLTSQIEEIQREMVWIQRYIARRPQASPVGEKNSGIEFLQTPRRTAASGSPLRDTLGPRYDPSIFSNMEEFNPIGWLRPTCKRLYKGSPSARTRDRHLET</sequence>
<accession>M4FCU7</accession>
<evidence type="ECO:0000313" key="1">
    <source>
        <dbReference type="EnsemblPlants" id="Bra038916.1-P"/>
    </source>
</evidence>
<dbReference type="EnsemblPlants" id="Bra038916.1">
    <property type="protein sequence ID" value="Bra038916.1-P"/>
    <property type="gene ID" value="Bra038916"/>
</dbReference>
<dbReference type="AlphaFoldDB" id="M4FCU7"/>
<name>M4FCU7_BRACM</name>
<dbReference type="Gramene" id="Bra038916.1">
    <property type="protein sequence ID" value="Bra038916.1-P"/>
    <property type="gene ID" value="Bra038916"/>
</dbReference>
<organism evidence="1 2">
    <name type="scientific">Brassica campestris</name>
    <name type="common">Field mustard</name>
    <dbReference type="NCBI Taxonomy" id="3711"/>
    <lineage>
        <taxon>Eukaryota</taxon>
        <taxon>Viridiplantae</taxon>
        <taxon>Streptophyta</taxon>
        <taxon>Embryophyta</taxon>
        <taxon>Tracheophyta</taxon>
        <taxon>Spermatophyta</taxon>
        <taxon>Magnoliopsida</taxon>
        <taxon>eudicotyledons</taxon>
        <taxon>Gunneridae</taxon>
        <taxon>Pentapetalae</taxon>
        <taxon>rosids</taxon>
        <taxon>malvids</taxon>
        <taxon>Brassicales</taxon>
        <taxon>Brassicaceae</taxon>
        <taxon>Brassiceae</taxon>
        <taxon>Brassica</taxon>
    </lineage>
</organism>
<dbReference type="HOGENOM" id="CLU_1770674_0_0_1"/>